<comment type="caution">
    <text evidence="1">The sequence shown here is derived from an EMBL/GenBank/DDBJ whole genome shotgun (WGS) entry which is preliminary data.</text>
</comment>
<dbReference type="Proteomes" id="UP001634394">
    <property type="component" value="Unassembled WGS sequence"/>
</dbReference>
<proteinExistence type="predicted"/>
<evidence type="ECO:0000313" key="1">
    <source>
        <dbReference type="EMBL" id="KAL3857974.1"/>
    </source>
</evidence>
<organism evidence="1 2">
    <name type="scientific">Sinanodonta woodiana</name>
    <name type="common">Chinese pond mussel</name>
    <name type="synonym">Anodonta woodiana</name>
    <dbReference type="NCBI Taxonomy" id="1069815"/>
    <lineage>
        <taxon>Eukaryota</taxon>
        <taxon>Metazoa</taxon>
        <taxon>Spiralia</taxon>
        <taxon>Lophotrochozoa</taxon>
        <taxon>Mollusca</taxon>
        <taxon>Bivalvia</taxon>
        <taxon>Autobranchia</taxon>
        <taxon>Heteroconchia</taxon>
        <taxon>Palaeoheterodonta</taxon>
        <taxon>Unionida</taxon>
        <taxon>Unionoidea</taxon>
        <taxon>Unionidae</taxon>
        <taxon>Unioninae</taxon>
        <taxon>Sinanodonta</taxon>
    </lineage>
</organism>
<dbReference type="EMBL" id="JBJQND010000013">
    <property type="protein sequence ID" value="KAL3857974.1"/>
    <property type="molecule type" value="Genomic_DNA"/>
</dbReference>
<protein>
    <submittedName>
        <fullName evidence="1">Uncharacterized protein</fullName>
    </submittedName>
</protein>
<reference evidence="1 2" key="1">
    <citation type="submission" date="2024-11" db="EMBL/GenBank/DDBJ databases">
        <title>Chromosome-level genome assembly of the freshwater bivalve Anodonta woodiana.</title>
        <authorList>
            <person name="Chen X."/>
        </authorList>
    </citation>
    <scope>NUCLEOTIDE SEQUENCE [LARGE SCALE GENOMIC DNA]</scope>
    <source>
        <strain evidence="1">MN2024</strain>
        <tissue evidence="1">Gills</tissue>
    </source>
</reference>
<sequence length="165" mass="18513">MPLGWVDCISGYRSNLLDRVKRSQYGKIRIGRYLECAAPSVARNLGINERSSCPWDIVDTGKVFQEAILKDCVVRHSHRCISLQHSSDDRIVFSSGRCEPVITHVFDMPITVGFTCVYGDYGIQKRSVNNTLDLTHERHHPASTTGSGSRLSLMNIIQRHILSGI</sequence>
<evidence type="ECO:0000313" key="2">
    <source>
        <dbReference type="Proteomes" id="UP001634394"/>
    </source>
</evidence>
<dbReference type="AlphaFoldDB" id="A0ABD3V8Q8"/>
<name>A0ABD3V8Q8_SINWO</name>
<keyword evidence="2" id="KW-1185">Reference proteome</keyword>
<gene>
    <name evidence="1" type="ORF">ACJMK2_012596</name>
</gene>
<accession>A0ABD3V8Q8</accession>